<reference evidence="1" key="1">
    <citation type="journal article" date="2015" name="Nature">
        <title>Complex archaea that bridge the gap between prokaryotes and eukaryotes.</title>
        <authorList>
            <person name="Spang A."/>
            <person name="Saw J.H."/>
            <person name="Jorgensen S.L."/>
            <person name="Zaremba-Niedzwiedzka K."/>
            <person name="Martijn J."/>
            <person name="Lind A.E."/>
            <person name="van Eijk R."/>
            <person name="Schleper C."/>
            <person name="Guy L."/>
            <person name="Ettema T.J."/>
        </authorList>
    </citation>
    <scope>NUCLEOTIDE SEQUENCE</scope>
</reference>
<organism evidence="1">
    <name type="scientific">marine sediment metagenome</name>
    <dbReference type="NCBI Taxonomy" id="412755"/>
    <lineage>
        <taxon>unclassified sequences</taxon>
        <taxon>metagenomes</taxon>
        <taxon>ecological metagenomes</taxon>
    </lineage>
</organism>
<protein>
    <submittedName>
        <fullName evidence="1">Uncharacterized protein</fullName>
    </submittedName>
</protein>
<accession>A0A0F9IQ21</accession>
<proteinExistence type="predicted"/>
<evidence type="ECO:0000313" key="1">
    <source>
        <dbReference type="EMBL" id="KKL89267.1"/>
    </source>
</evidence>
<sequence>DWQGFFLATELGPITKRQEAALTSVGEALRDFIQAEESPEAEEKLSEAVSENEKALKQAGFSVFVPKGKGFKEVK</sequence>
<dbReference type="EMBL" id="LAZR01020332">
    <property type="protein sequence ID" value="KKL89267.1"/>
    <property type="molecule type" value="Genomic_DNA"/>
</dbReference>
<name>A0A0F9IQ21_9ZZZZ</name>
<feature type="non-terminal residue" evidence="1">
    <location>
        <position position="1"/>
    </location>
</feature>
<gene>
    <name evidence="1" type="ORF">LCGC14_1916390</name>
</gene>
<dbReference type="AlphaFoldDB" id="A0A0F9IQ21"/>
<comment type="caution">
    <text evidence="1">The sequence shown here is derived from an EMBL/GenBank/DDBJ whole genome shotgun (WGS) entry which is preliminary data.</text>
</comment>